<feature type="region of interest" description="Disordered" evidence="6">
    <location>
        <begin position="1126"/>
        <end position="1195"/>
    </location>
</feature>
<evidence type="ECO:0000256" key="5">
    <source>
        <dbReference type="SAM" id="Coils"/>
    </source>
</evidence>
<feature type="region of interest" description="Disordered" evidence="6">
    <location>
        <begin position="2785"/>
        <end position="3089"/>
    </location>
</feature>
<evidence type="ECO:0000256" key="3">
    <source>
        <dbReference type="ARBA" id="ARBA00022833"/>
    </source>
</evidence>
<feature type="compositionally biased region" description="Basic residues" evidence="6">
    <location>
        <begin position="1630"/>
        <end position="1664"/>
    </location>
</feature>
<reference evidence="9" key="1">
    <citation type="submission" date="2025-08" db="UniProtKB">
        <authorList>
            <consortium name="Ensembl"/>
        </authorList>
    </citation>
    <scope>IDENTIFICATION</scope>
</reference>
<feature type="compositionally biased region" description="Polar residues" evidence="6">
    <location>
        <begin position="3064"/>
        <end position="3074"/>
    </location>
</feature>
<feature type="compositionally biased region" description="Low complexity" evidence="6">
    <location>
        <begin position="1130"/>
        <end position="1158"/>
    </location>
</feature>
<dbReference type="PROSITE" id="PS50016">
    <property type="entry name" value="ZF_PHD_2"/>
    <property type="match status" value="1"/>
</dbReference>
<feature type="compositionally biased region" description="Basic and acidic residues" evidence="6">
    <location>
        <begin position="652"/>
        <end position="665"/>
    </location>
</feature>
<dbReference type="Ensembl" id="ENSKMAT00000017058.1">
    <property type="protein sequence ID" value="ENSKMAP00000016824.1"/>
    <property type="gene ID" value="ENSKMAG00000012559.1"/>
</dbReference>
<dbReference type="GO" id="GO:0008270">
    <property type="term" value="F:zinc ion binding"/>
    <property type="evidence" value="ECO:0007669"/>
    <property type="project" value="UniProtKB-KW"/>
</dbReference>
<feature type="compositionally biased region" description="Basic and acidic residues" evidence="6">
    <location>
        <begin position="2656"/>
        <end position="2665"/>
    </location>
</feature>
<dbReference type="PANTHER" id="PTHR11477:SF13">
    <property type="entry name" value="DEATH-INDUCER OBLITERATOR 1"/>
    <property type="match status" value="1"/>
</dbReference>
<dbReference type="PANTHER" id="PTHR11477">
    <property type="entry name" value="TRANSCRIPTION FACTOR S-II ZINC FINGER DOMAIN-CONTAINING PROTEIN"/>
    <property type="match status" value="1"/>
</dbReference>
<evidence type="ECO:0000256" key="1">
    <source>
        <dbReference type="ARBA" id="ARBA00022723"/>
    </source>
</evidence>
<evidence type="ECO:0000313" key="9">
    <source>
        <dbReference type="Ensembl" id="ENSKMAP00000016824.1"/>
    </source>
</evidence>
<feature type="compositionally biased region" description="Basic and acidic residues" evidence="6">
    <location>
        <begin position="2208"/>
        <end position="2228"/>
    </location>
</feature>
<dbReference type="SMART" id="SM00249">
    <property type="entry name" value="PHD"/>
    <property type="match status" value="1"/>
</dbReference>
<feature type="compositionally biased region" description="Basic residues" evidence="6">
    <location>
        <begin position="1564"/>
        <end position="1577"/>
    </location>
</feature>
<feature type="compositionally biased region" description="Basic and acidic residues" evidence="6">
    <location>
        <begin position="2988"/>
        <end position="3015"/>
    </location>
</feature>
<feature type="region of interest" description="Disordered" evidence="6">
    <location>
        <begin position="608"/>
        <end position="687"/>
    </location>
</feature>
<feature type="compositionally biased region" description="Basic and acidic residues" evidence="6">
    <location>
        <begin position="2056"/>
        <end position="2065"/>
    </location>
</feature>
<feature type="compositionally biased region" description="Polar residues" evidence="6">
    <location>
        <begin position="1209"/>
        <end position="1218"/>
    </location>
</feature>
<feature type="coiled-coil region" evidence="5">
    <location>
        <begin position="1372"/>
        <end position="1409"/>
    </location>
</feature>
<feature type="region of interest" description="Disordered" evidence="6">
    <location>
        <begin position="1085"/>
        <end position="1111"/>
    </location>
</feature>
<dbReference type="STRING" id="37003.ENSKMAP00000016824"/>
<evidence type="ECO:0000313" key="10">
    <source>
        <dbReference type="Proteomes" id="UP000264800"/>
    </source>
</evidence>
<dbReference type="GO" id="GO:0005634">
    <property type="term" value="C:nucleus"/>
    <property type="evidence" value="ECO:0007669"/>
    <property type="project" value="TreeGrafter"/>
</dbReference>
<dbReference type="OMA" id="NPDWRGP"/>
<feature type="compositionally biased region" description="Basic and acidic residues" evidence="6">
    <location>
        <begin position="2347"/>
        <end position="2365"/>
    </location>
</feature>
<feature type="compositionally biased region" description="Polar residues" evidence="6">
    <location>
        <begin position="669"/>
        <end position="683"/>
    </location>
</feature>
<dbReference type="Gene3D" id="1.10.472.30">
    <property type="entry name" value="Transcription elongation factor S-II, central domain"/>
    <property type="match status" value="1"/>
</dbReference>
<feature type="region of interest" description="Disordered" evidence="6">
    <location>
        <begin position="205"/>
        <end position="231"/>
    </location>
</feature>
<feature type="compositionally biased region" description="Basic and acidic residues" evidence="6">
    <location>
        <begin position="2081"/>
        <end position="2093"/>
    </location>
</feature>
<feature type="compositionally biased region" description="Basic residues" evidence="6">
    <location>
        <begin position="1585"/>
        <end position="1607"/>
    </location>
</feature>
<keyword evidence="1" id="KW-0479">Metal-binding</keyword>
<feature type="compositionally biased region" description="Polar residues" evidence="6">
    <location>
        <begin position="1437"/>
        <end position="1479"/>
    </location>
</feature>
<feature type="compositionally biased region" description="Basic and acidic residues" evidence="6">
    <location>
        <begin position="2186"/>
        <end position="2201"/>
    </location>
</feature>
<keyword evidence="2 4" id="KW-0863">Zinc-finger</keyword>
<feature type="region of interest" description="Disordered" evidence="6">
    <location>
        <begin position="2551"/>
        <end position="2726"/>
    </location>
</feature>
<proteinExistence type="predicted"/>
<dbReference type="GeneTree" id="ENSGT00940000155532"/>
<feature type="compositionally biased region" description="Polar residues" evidence="6">
    <location>
        <begin position="2609"/>
        <end position="2619"/>
    </location>
</feature>
<feature type="region of interest" description="Disordered" evidence="6">
    <location>
        <begin position="2025"/>
        <end position="2093"/>
    </location>
</feature>
<dbReference type="InterPro" id="IPR003618">
    <property type="entry name" value="TFIIS_cen_dom"/>
</dbReference>
<dbReference type="SMART" id="SM00510">
    <property type="entry name" value="TFS2M"/>
    <property type="match status" value="1"/>
</dbReference>
<evidence type="ECO:0000256" key="4">
    <source>
        <dbReference type="PROSITE-ProRule" id="PRU00146"/>
    </source>
</evidence>
<evidence type="ECO:0000256" key="6">
    <source>
        <dbReference type="SAM" id="MobiDB-lite"/>
    </source>
</evidence>
<organism evidence="9 10">
    <name type="scientific">Kryptolebias marmoratus</name>
    <name type="common">Mangrove killifish</name>
    <name type="synonym">Rivulus marmoratus</name>
    <dbReference type="NCBI Taxonomy" id="37003"/>
    <lineage>
        <taxon>Eukaryota</taxon>
        <taxon>Metazoa</taxon>
        <taxon>Chordata</taxon>
        <taxon>Craniata</taxon>
        <taxon>Vertebrata</taxon>
        <taxon>Euteleostomi</taxon>
        <taxon>Actinopterygii</taxon>
        <taxon>Neopterygii</taxon>
        <taxon>Teleostei</taxon>
        <taxon>Neoteleostei</taxon>
        <taxon>Acanthomorphata</taxon>
        <taxon>Ovalentaria</taxon>
        <taxon>Atherinomorphae</taxon>
        <taxon>Cyprinodontiformes</taxon>
        <taxon>Rivulidae</taxon>
        <taxon>Kryptolebias</taxon>
    </lineage>
</organism>
<dbReference type="PROSITE" id="PS51321">
    <property type="entry name" value="TFIIS_CENTRAL"/>
    <property type="match status" value="1"/>
</dbReference>
<feature type="compositionally biased region" description="Polar residues" evidence="6">
    <location>
        <begin position="857"/>
        <end position="872"/>
    </location>
</feature>
<feature type="region of interest" description="Disordered" evidence="6">
    <location>
        <begin position="275"/>
        <end position="449"/>
    </location>
</feature>
<feature type="region of interest" description="Disordered" evidence="6">
    <location>
        <begin position="3136"/>
        <end position="3159"/>
    </location>
</feature>
<evidence type="ECO:0000259" key="7">
    <source>
        <dbReference type="PROSITE" id="PS50016"/>
    </source>
</evidence>
<feature type="compositionally biased region" description="Basic and acidic residues" evidence="6">
    <location>
        <begin position="2819"/>
        <end position="2834"/>
    </location>
</feature>
<evidence type="ECO:0000259" key="8">
    <source>
        <dbReference type="PROSITE" id="PS51321"/>
    </source>
</evidence>
<dbReference type="Pfam" id="PF00628">
    <property type="entry name" value="PHD"/>
    <property type="match status" value="1"/>
</dbReference>
<dbReference type="InterPro" id="IPR011011">
    <property type="entry name" value="Znf_FYVE_PHD"/>
</dbReference>
<feature type="compositionally biased region" description="Low complexity" evidence="6">
    <location>
        <begin position="467"/>
        <end position="483"/>
    </location>
</feature>
<sequence length="3159" mass="350273">MLVNPEVQQCLQEEEKQNNLNIPLEAEVSPAHLNISLSGSQQSDCIILDNDFNQSITATHGQFDDAPNEIGGVEQRKDVENTEACPTVSAPEAYESNVLCCICHLSQNKRFMICCDGCREWFHGDCVGIGETRDWKIERKEHEYMCPTCTSNKQSHIQFESLLLPDPELIFPECLLLNPPEVELVQPEEQQVLKGTVVVVEEEEKQPLVTRPEPTAAAEAEPAAKPEAEADMETDSSLRLCTGPGCLNQALADSVYCGTDCILQHAAATMKTLSGPRVAKPKAKAQRKPATTRSTAKAQSSVWTSKRLAAKASEGADEEEMREDEGEQGVAASPVACDPALTDVQSTSTSSSKSNTESNEVHENMETESDASSPSNKCPEDTSTDGSVLPQPVTEDSPLQSISGEKEPESIVVPKQQCAEFTTPPPPTPEQSKKPPAAQSPTTSASRLHETGALLVTKTAYVIPKKQSASQSPSSTVASASGQKLSSAPTLLNETRNLPVPPAPSAPSSRPSQPNNQIRQSIQRSLTSILVKRVGDCEDLEMPESEVTKLVAGIEKEMFDIFRNTDSKYMNKYRTIMFNLKDPKNKGLLYRVIHGEIGPFRLVRMSQKDMQATKAPEPAAKETTQVKEGASKVTHLKKPEAVKVDLPSLKPVRPDRKPESAEQKRGLPTPSSKLRANQSSQGNKRPDILSCMLKDTTSEHKAHLFDLKCKICTGQILAPEVEEPAKKKLKLSVAQEKNESSWKKSARDDSPLHAPPESPVMDSQPSSQMEPSFHIMDSPKLTIVESPASPVMDSPTSPTLESPASPVMESPASPASETSTAAAPIKAYTPVVIPTVSTVTITRRDPRTAASRFTAPSAGTSSSNKTSVNQAASYAPIKDTATSHSAAPPPPKPLPKSILLKPSSSADPRLYGTSSRAMVSQSPADGITTQFLAKQEILWKGFLNMLTVAKFMTKGYLVSGSAESLKADLPDTIQIGGRILPETVWDYVEKLKTSVTKELCVIRFHPATDEEEVAYVSLFSYFSSRGRFGVVANVSRSIKDVYLVPLSAKESIPSILQPLDGPGLEKTRPNLLLGLAIVQKAKRAGSLPQEVEEKRPRVNMSKDPMWIPKPPVLYGSDKLEVFQRYDPETPVSSSPPGSPSRPGSPSDSSSSGSVVIPSLLTSKKATPSVSSIATTESSSNSNPSKNSTSASSNKTPLQTILKTLFGGKQSDSVVSSDESAPKTEISAKKTPALSQVSGSMVDPIVQQYGQKSKVKDIEADDEKENDFDRPYDPEEEYDPAVKYKMFPPQTTEKIKIEASEISHEDDVAYDPEDETIFEEFQSDVALTKPAVATQNVDSSSCSTAVSSSAPVQSSNPVSLKPNLLTGTIVVSAATLTEQQRMLEELNKQIEEQKRQLKEQEEVLRQQREAVGMFMAHFSVSDSLMSPPSKAIPVSQLSSVKGATMQTESKPSSQTDIPSNLTETENNSTVKSETVKQEATTDGDELKDDINTIAEEAEIPGKECDKDSSAGEIEDSDVAYDPEDESLFDEIQDDVFKGGVAMTSESFSRAGRSGSYKGTSPNSPHSKKRRSSPKRRSRHERDHHRSPSRRSQHRSQSHSRRHRDKDRHRRSERDRSRHRNRDPPERLAHYRKDRTTRRHSRGRRRSPSSPCKKHSASLSPKHHRGPFSQVIEKTKDASVPCDASDSVLGKAVKSEISPLSPVTIKSDPDGLKLEANLVENPSKHTLDFVHKIKTEISESPECQKFEIEKNPFSHDDNSISCNSSQEKKPLLETFFHDKYECTIPLREIDPPIRDSPESPDPEPQFVKPLSIEKNDCVKTEENRDLEEDSSASMPLVKEESNCVPVGGLSIQGAGLEKHIDVGKTEIRLPWPRPGILNKIIEKHAMQQETFLQSSRSDIHGDSGNQHQNSNRTDSWTVMKNQMLDIENSSLKDVNQSIKTPCSDSIQNPGPPVLNPTMAESSKQNERENPFMKSQLSGRTGVLGSRDSLSAEHHSTDPIDFQPHGGNTNLCVMGNDKNSEMMTNINPDWRGPEPLQINQNKSLDPFERNQDQNVSRSDAWKYTDLDPVRAGPFPQNDWSSHQFDGRRPNVESREPDRKGVGIFEYRDPENEVSLMIKNLRNDNTEPVRPDFMGPRLETRPPQMQFLRHDRMQPIGPSFIEQEPERTNPSNIGRPGMRGGPDFMGPGLDGRESPMEGPGLDRKGPTGPHFEASRPKRNDLCMDRHGPDKRGSTGPNFKGPWPERRGPYIAGSEPDRRDPIMEGPGTNRRGPRDQNPREAGSTSVGLESRGFFKLDGPDKRSGVEKRGNHVEGSETERRGSGGPDFRGLRPESRGLSMDGAKQYRPGPQDQEFRRSMHERRSVTIEHHGPQNRGCESSVFRGPGPESRCLPMENPGPDRRIPGGPDFSRPVNEMRGPIIDSQDFDRRGPQGPVISRPGDHSIQVGSHSRENVTEGGYPNLEDSGDNWKDPDFRAPVSDMAGPARNRRELGGPRMARPRPHEFPKTISLRPDGRCPETPNIRESWKEGVSSDMTETSDSKIFPCGSQFRCRESVRTPPVMESLHSNRGAPNFKGVGHNRTFMEGQGPIRRGPRDFRGPGNESRSSDIEGPVVDRQNQGGASFRQSLPERPCPEMEGSGPNWEESGDLHCRGQGIRQQGRAEGLRYKRQNDWGESEPISEIPDLEFPGSDRTFRNFRPPRPMRGNIRGQRPRVRGFTHGRSGGDFEEQWSDRRGLNREALGNEHDFAEDSWENSSNMSSEAIEDVSDEHRHNWQGRSNKWRDAYEAQTMYVPDPIQGPEDDWNVPGSMGPGPVQENSDMVYPEFSRGRERHEWREPDREGSGQIFRGEGGPGNRGQMCDRGRGRGRGPGMQKRLYVGNDRMQQNFRGNMRDPNEDIPGAHRRGPDLMNACPNRRAFEIEGQGSSDLEYPEPGYRNLDNENLGFDEENSDFRELVSERYDQDMDDPRTGFEHNFRRERGAPKMRRQRPSAGPCKADMRRWDSNVDFPESDRRDSDMEDRNRDQGQLGQTSSMERRGTHQVPERHGSRERHSAPFSRSLGPSPNRGEKSFSGFDSTLNQQEVQPPRHRSALLPTPKDCLLSPPNQIIRNHDVFNQKTQQFSHSTTRELSRGRAVDYRFRGRAIGLRRGTPPGRIRPMGGDDTMEEGN</sequence>
<feature type="region of interest" description="Disordered" evidence="6">
    <location>
        <begin position="737"/>
        <end position="821"/>
    </location>
</feature>
<dbReference type="Pfam" id="PF07744">
    <property type="entry name" value="SPOC"/>
    <property type="match status" value="1"/>
</dbReference>
<feature type="compositionally biased region" description="Low complexity" evidence="6">
    <location>
        <begin position="895"/>
        <end position="906"/>
    </location>
</feature>
<feature type="region of interest" description="Disordered" evidence="6">
    <location>
        <begin position="1437"/>
        <end position="1532"/>
    </location>
</feature>
<protein>
    <submittedName>
        <fullName evidence="9">Death-inducer obliterator 1-like</fullName>
    </submittedName>
</protein>
<dbReference type="CDD" id="cd15552">
    <property type="entry name" value="PHD_PHF3_like"/>
    <property type="match status" value="1"/>
</dbReference>
<dbReference type="InterPro" id="IPR036575">
    <property type="entry name" value="TFIIS_cen_dom_sf"/>
</dbReference>
<feature type="compositionally biased region" description="Basic and acidic residues" evidence="6">
    <location>
        <begin position="3025"/>
        <end position="3044"/>
    </location>
</feature>
<dbReference type="SUPFAM" id="SSF57903">
    <property type="entry name" value="FYVE/PHD zinc finger"/>
    <property type="match status" value="1"/>
</dbReference>
<dbReference type="PROSITE" id="PS01359">
    <property type="entry name" value="ZF_PHD_1"/>
    <property type="match status" value="1"/>
</dbReference>
<name>A0A3Q3AZ19_KRYMA</name>
<feature type="compositionally biased region" description="Basic and acidic residues" evidence="6">
    <location>
        <begin position="1608"/>
        <end position="1629"/>
    </location>
</feature>
<dbReference type="InterPro" id="IPR013083">
    <property type="entry name" value="Znf_RING/FYVE/PHD"/>
</dbReference>
<feature type="region of interest" description="Disordered" evidence="6">
    <location>
        <begin position="1208"/>
        <end position="1285"/>
    </location>
</feature>
<dbReference type="Gene3D" id="3.30.40.10">
    <property type="entry name" value="Zinc/RING finger domain, C3HC4 (zinc finger)"/>
    <property type="match status" value="1"/>
</dbReference>
<dbReference type="Pfam" id="PF07500">
    <property type="entry name" value="TFIIS_M"/>
    <property type="match status" value="1"/>
</dbReference>
<feature type="domain" description="TFIIS central" evidence="8">
    <location>
        <begin position="518"/>
        <end position="638"/>
    </location>
</feature>
<dbReference type="InterPro" id="IPR019787">
    <property type="entry name" value="Znf_PHD-finger"/>
</dbReference>
<dbReference type="InterPro" id="IPR019786">
    <property type="entry name" value="Zinc_finger_PHD-type_CS"/>
</dbReference>
<accession>A0A3Q3AZ19</accession>
<dbReference type="Proteomes" id="UP000264800">
    <property type="component" value="Unplaced"/>
</dbReference>
<keyword evidence="3" id="KW-0862">Zinc</keyword>
<feature type="compositionally biased region" description="Polar residues" evidence="6">
    <location>
        <begin position="484"/>
        <end position="496"/>
    </location>
</feature>
<feature type="compositionally biased region" description="Low complexity" evidence="6">
    <location>
        <begin position="809"/>
        <end position="821"/>
    </location>
</feature>
<dbReference type="SUPFAM" id="SSF46942">
    <property type="entry name" value="Elongation factor TFIIS domain 2"/>
    <property type="match status" value="1"/>
</dbReference>
<keyword evidence="5" id="KW-0175">Coiled coil</keyword>
<feature type="compositionally biased region" description="Basic and acidic residues" evidence="6">
    <location>
        <begin position="2287"/>
        <end position="2316"/>
    </location>
</feature>
<dbReference type="InterPro" id="IPR012921">
    <property type="entry name" value="SPOC_C"/>
</dbReference>
<feature type="region of interest" description="Disordered" evidence="6">
    <location>
        <begin position="2740"/>
        <end position="2768"/>
    </location>
</feature>
<dbReference type="GO" id="GO:0006351">
    <property type="term" value="P:DNA-templated transcription"/>
    <property type="evidence" value="ECO:0007669"/>
    <property type="project" value="InterPro"/>
</dbReference>
<feature type="region of interest" description="Disordered" evidence="6">
    <location>
        <begin position="1790"/>
        <end position="1812"/>
    </location>
</feature>
<feature type="region of interest" description="Disordered" evidence="6">
    <location>
        <begin position="2155"/>
        <end position="2538"/>
    </location>
</feature>
<evidence type="ECO:0000256" key="2">
    <source>
        <dbReference type="ARBA" id="ARBA00022771"/>
    </source>
</evidence>
<feature type="compositionally biased region" description="Polar residues" evidence="6">
    <location>
        <begin position="294"/>
        <end position="304"/>
    </location>
</feature>
<keyword evidence="10" id="KW-1185">Reference proteome</keyword>
<feature type="compositionally biased region" description="Basic and acidic residues" evidence="6">
    <location>
        <begin position="737"/>
        <end position="751"/>
    </location>
</feature>
<feature type="compositionally biased region" description="Acidic residues" evidence="6">
    <location>
        <begin position="1511"/>
        <end position="1532"/>
    </location>
</feature>
<feature type="region of interest" description="Disordered" evidence="6">
    <location>
        <begin position="1939"/>
        <end position="2005"/>
    </location>
</feature>
<feature type="compositionally biased region" description="Low complexity" evidence="6">
    <location>
        <begin position="346"/>
        <end position="358"/>
    </location>
</feature>
<feature type="compositionally biased region" description="Polar residues" evidence="6">
    <location>
        <begin position="761"/>
        <end position="770"/>
    </location>
</feature>
<feature type="compositionally biased region" description="Basic and acidic residues" evidence="6">
    <location>
        <begin position="2942"/>
        <end position="2973"/>
    </location>
</feature>
<feature type="region of interest" description="Disordered" evidence="6">
    <location>
        <begin position="466"/>
        <end position="518"/>
    </location>
</feature>
<feature type="compositionally biased region" description="Basic and acidic residues" evidence="6">
    <location>
        <begin position="1498"/>
        <end position="1508"/>
    </location>
</feature>
<feature type="compositionally biased region" description="Low complexity" evidence="6">
    <location>
        <begin position="1168"/>
        <end position="1195"/>
    </location>
</feature>
<feature type="compositionally biased region" description="Low complexity" evidence="6">
    <location>
        <begin position="212"/>
        <end position="221"/>
    </location>
</feature>
<dbReference type="InterPro" id="IPR001965">
    <property type="entry name" value="Znf_PHD"/>
</dbReference>
<reference evidence="9" key="2">
    <citation type="submission" date="2025-09" db="UniProtKB">
        <authorList>
            <consortium name="Ensembl"/>
        </authorList>
    </citation>
    <scope>IDENTIFICATION</scope>
</reference>
<feature type="region of interest" description="Disordered" evidence="6">
    <location>
        <begin position="1545"/>
        <end position="1681"/>
    </location>
</feature>
<feature type="region of interest" description="Disordered" evidence="6">
    <location>
        <begin position="843"/>
        <end position="918"/>
    </location>
</feature>
<feature type="domain" description="PHD-type" evidence="7">
    <location>
        <begin position="97"/>
        <end position="152"/>
    </location>
</feature>
<feature type="compositionally biased region" description="Acidic residues" evidence="6">
    <location>
        <begin position="315"/>
        <end position="327"/>
    </location>
</feature>